<dbReference type="AlphaFoldDB" id="A0A402D5U4"/>
<evidence type="ECO:0000313" key="8">
    <source>
        <dbReference type="EMBL" id="BDI33436.1"/>
    </source>
</evidence>
<evidence type="ECO:0000256" key="6">
    <source>
        <dbReference type="ARBA" id="ARBA00023136"/>
    </source>
</evidence>
<dbReference type="Proteomes" id="UP000287394">
    <property type="component" value="Chromosome"/>
</dbReference>
<dbReference type="InterPro" id="IPR005134">
    <property type="entry name" value="UPF0114"/>
</dbReference>
<dbReference type="PANTHER" id="PTHR38596">
    <property type="entry name" value="UPF0114 PROTEIN YQHA"/>
    <property type="match status" value="1"/>
</dbReference>
<dbReference type="Pfam" id="PF03350">
    <property type="entry name" value="UPF0114"/>
    <property type="match status" value="1"/>
</dbReference>
<comment type="similarity">
    <text evidence="2 7">Belongs to the UPF0114 family.</text>
</comment>
<name>A0A402D5U4_9BACT</name>
<evidence type="ECO:0000256" key="7">
    <source>
        <dbReference type="HAMAP-Rule" id="MF_00143"/>
    </source>
</evidence>
<organism evidence="8 9">
    <name type="scientific">Capsulimonas corticalis</name>
    <dbReference type="NCBI Taxonomy" id="2219043"/>
    <lineage>
        <taxon>Bacteria</taxon>
        <taxon>Bacillati</taxon>
        <taxon>Armatimonadota</taxon>
        <taxon>Armatimonadia</taxon>
        <taxon>Capsulimonadales</taxon>
        <taxon>Capsulimonadaceae</taxon>
        <taxon>Capsulimonas</taxon>
    </lineage>
</organism>
<keyword evidence="6 7" id="KW-0472">Membrane</keyword>
<accession>A0A402D5U4</accession>
<proteinExistence type="inferred from homology"/>
<keyword evidence="3 7" id="KW-1003">Cell membrane</keyword>
<reference evidence="8 9" key="1">
    <citation type="journal article" date="2019" name="Int. J. Syst. Evol. Microbiol.">
        <title>Capsulimonas corticalis gen. nov., sp. nov., an aerobic capsulated bacterium, of a novel bacterial order, Capsulimonadales ord. nov., of the class Armatimonadia of the phylum Armatimonadetes.</title>
        <authorList>
            <person name="Li J."/>
            <person name="Kudo C."/>
            <person name="Tonouchi A."/>
        </authorList>
    </citation>
    <scope>NUCLEOTIDE SEQUENCE [LARGE SCALE GENOMIC DNA]</scope>
    <source>
        <strain evidence="8 9">AX-7</strain>
    </source>
</reference>
<protein>
    <recommendedName>
        <fullName evidence="7">UPF0114 protein CCAX7_54870</fullName>
    </recommendedName>
</protein>
<dbReference type="EMBL" id="AP025739">
    <property type="protein sequence ID" value="BDI33436.1"/>
    <property type="molecule type" value="Genomic_DNA"/>
</dbReference>
<evidence type="ECO:0000256" key="4">
    <source>
        <dbReference type="ARBA" id="ARBA00022692"/>
    </source>
</evidence>
<evidence type="ECO:0000256" key="5">
    <source>
        <dbReference type="ARBA" id="ARBA00022989"/>
    </source>
</evidence>
<evidence type="ECO:0000313" key="9">
    <source>
        <dbReference type="Proteomes" id="UP000287394"/>
    </source>
</evidence>
<gene>
    <name evidence="8" type="ORF">CCAX7_54870</name>
</gene>
<sequence length="182" mass="20352">MNLLEARAHAGVQRLIFNVRLILVPMYVLLSLSVVAFLLMFVKTLWGLMRHFHNLDAELTMLNVLSQLDQVMVANLIVMIIQGSYSTFVEELKIPSGEKKPSWLSHMSAGLLKVKMSMSLMGVSAVGLLPVFLEPSKYSSHEVVVKVAVHIVLMVSTLVLWAVTREEVIHKPEGLLEGHTHE</sequence>
<feature type="transmembrane region" description="Helical" evidence="7">
    <location>
        <begin position="110"/>
        <end position="131"/>
    </location>
</feature>
<keyword evidence="4 7" id="KW-0812">Transmembrane</keyword>
<dbReference type="PANTHER" id="PTHR38596:SF1">
    <property type="entry name" value="UPF0114 PROTEIN YQHA"/>
    <property type="match status" value="1"/>
</dbReference>
<feature type="transmembrane region" description="Helical" evidence="7">
    <location>
        <begin position="21"/>
        <end position="42"/>
    </location>
</feature>
<keyword evidence="5 7" id="KW-1133">Transmembrane helix</keyword>
<comment type="subcellular location">
    <subcellularLocation>
        <location evidence="1 7">Cell membrane</location>
        <topology evidence="1 7">Multi-pass membrane protein</topology>
    </subcellularLocation>
</comment>
<dbReference type="GO" id="GO:0005886">
    <property type="term" value="C:plasma membrane"/>
    <property type="evidence" value="ECO:0007669"/>
    <property type="project" value="UniProtKB-SubCell"/>
</dbReference>
<evidence type="ECO:0000256" key="3">
    <source>
        <dbReference type="ARBA" id="ARBA00022475"/>
    </source>
</evidence>
<feature type="transmembrane region" description="Helical" evidence="7">
    <location>
        <begin position="143"/>
        <end position="163"/>
    </location>
</feature>
<dbReference type="OrthoDB" id="9783569at2"/>
<dbReference type="HAMAP" id="MF_00143">
    <property type="entry name" value="UPF0114"/>
    <property type="match status" value="1"/>
</dbReference>
<keyword evidence="9" id="KW-1185">Reference proteome</keyword>
<dbReference type="RefSeq" id="WP_119324819.1">
    <property type="nucleotide sequence ID" value="NZ_AP025739.1"/>
</dbReference>
<dbReference type="KEGG" id="ccot:CCAX7_54870"/>
<feature type="transmembrane region" description="Helical" evidence="7">
    <location>
        <begin position="71"/>
        <end position="89"/>
    </location>
</feature>
<evidence type="ECO:0000256" key="2">
    <source>
        <dbReference type="ARBA" id="ARBA00005774"/>
    </source>
</evidence>
<evidence type="ECO:0000256" key="1">
    <source>
        <dbReference type="ARBA" id="ARBA00004651"/>
    </source>
</evidence>
<dbReference type="InterPro" id="IPR020761">
    <property type="entry name" value="UPF0114_bac"/>
</dbReference>